<dbReference type="GeneID" id="23114553"/>
<evidence type="ECO:0000313" key="1">
    <source>
        <dbReference type="EMBL" id="VYT13990.1"/>
    </source>
</evidence>
<gene>
    <name evidence="1" type="ORF">CBLFYP116_02017</name>
</gene>
<organism evidence="1">
    <name type="scientific">Enterocloster bolteae</name>
    <dbReference type="NCBI Taxonomy" id="208479"/>
    <lineage>
        <taxon>Bacteria</taxon>
        <taxon>Bacillati</taxon>
        <taxon>Bacillota</taxon>
        <taxon>Clostridia</taxon>
        <taxon>Lachnospirales</taxon>
        <taxon>Lachnospiraceae</taxon>
        <taxon>Enterocloster</taxon>
    </lineage>
</organism>
<protein>
    <recommendedName>
        <fullName evidence="2">ParB/Sulfiredoxin domain-containing protein</fullName>
    </recommendedName>
</protein>
<sequence length="476" mass="56390">MAREKISEIRNKYPYMFLTEYFVRENNIVEGTPYKILDIPARLLITPERIDLMAKWIYIYHREKNLNMESARELYMHHIEAFSNGTFIEPGTEDKNSIEKYFDEFDRIIDSVKENGFDEAVSLVPVGKDGVLLDGSHRCAACAYFNKNIKVIYFDFLERNFNFTFFLERGLKHCYLKRMALAYTELKSNLFFACIWPKADNEFLRKRALEIICNTCGDIVYHGDVKLYYQGLYNLMIQIYGHQEWTGTYEDGHAGVKEKATRCYKRGAPVMCILFECKDFNMVLSAKKQIRNLFNIENHSVHISDTYEETRQMANLLFNQNSIHHMNYGNPDKDWKTNQRVLYMNDVIRSQRKNINEFVIDSSSVMGIYGIRPARDLDYITAYKDFKISGMDGIDNHEDWIKYYPCSKNDLLYNPKYYLVYGGIKYISLNCLVEMKRKRSEVKDKKDIRRVKRFLVSKKIVNIICEFFNIKAYHHE</sequence>
<dbReference type="AlphaFoldDB" id="A0A6N2U7W3"/>
<dbReference type="RefSeq" id="WP_002576476.1">
    <property type="nucleotide sequence ID" value="NZ_BAABZS010000002.1"/>
</dbReference>
<name>A0A6N2U7W3_9FIRM</name>
<accession>A0A6N2U7W3</accession>
<dbReference type="InterPro" id="IPR036086">
    <property type="entry name" value="ParB/Sulfiredoxin_sf"/>
</dbReference>
<evidence type="ECO:0008006" key="2">
    <source>
        <dbReference type="Google" id="ProtNLM"/>
    </source>
</evidence>
<dbReference type="EMBL" id="CACRTF010000011">
    <property type="protein sequence ID" value="VYT13990.1"/>
    <property type="molecule type" value="Genomic_DNA"/>
</dbReference>
<reference evidence="1" key="1">
    <citation type="submission" date="2019-11" db="EMBL/GenBank/DDBJ databases">
        <authorList>
            <person name="Feng L."/>
        </authorList>
    </citation>
    <scope>NUCLEOTIDE SEQUENCE</scope>
    <source>
        <strain evidence="1">CbolteaeLFYP116</strain>
    </source>
</reference>
<dbReference type="SUPFAM" id="SSF110849">
    <property type="entry name" value="ParB/Sulfiredoxin"/>
    <property type="match status" value="1"/>
</dbReference>
<proteinExistence type="predicted"/>